<accession>A0A0R3VWJ3</accession>
<reference evidence="2 3" key="2">
    <citation type="submission" date="2018-11" db="EMBL/GenBank/DDBJ databases">
        <authorList>
            <consortium name="Pathogen Informatics"/>
        </authorList>
    </citation>
    <scope>NUCLEOTIDE SEQUENCE [LARGE SCALE GENOMIC DNA]</scope>
</reference>
<feature type="transmembrane region" description="Helical" evidence="1">
    <location>
        <begin position="52"/>
        <end position="73"/>
    </location>
</feature>
<dbReference type="AlphaFoldDB" id="A0A0R3VWJ3"/>
<feature type="transmembrane region" description="Helical" evidence="1">
    <location>
        <begin position="85"/>
        <end position="109"/>
    </location>
</feature>
<organism evidence="4">
    <name type="scientific">Taenia asiatica</name>
    <name type="common">Asian tapeworm</name>
    <dbReference type="NCBI Taxonomy" id="60517"/>
    <lineage>
        <taxon>Eukaryota</taxon>
        <taxon>Metazoa</taxon>
        <taxon>Spiralia</taxon>
        <taxon>Lophotrochozoa</taxon>
        <taxon>Platyhelminthes</taxon>
        <taxon>Cestoda</taxon>
        <taxon>Eucestoda</taxon>
        <taxon>Cyclophyllidea</taxon>
        <taxon>Taeniidae</taxon>
        <taxon>Taenia</taxon>
    </lineage>
</organism>
<feature type="transmembrane region" description="Helical" evidence="1">
    <location>
        <begin position="12"/>
        <end position="32"/>
    </location>
</feature>
<name>A0A0R3VWJ3_TAEAS</name>
<protein>
    <submittedName>
        <fullName evidence="4">Tripartite tricarboxylate transporter TctB family protein</fullName>
    </submittedName>
</protein>
<sequence>MAQKLVEISRLPVVLLGLAFIFSAVAVGTPYWQGKNLFASRNLHWEQLCTAVGALLIIGCIGMGLAFFLGIYWTIYPDTVGPMLLAFYITLYVGAIALSIPVLVFTTMITRTWSFFIAIMACFFATLVIWIDLPLLSVTPLPWRGRQVPANL</sequence>
<dbReference type="Proteomes" id="UP000282613">
    <property type="component" value="Unassembled WGS sequence"/>
</dbReference>
<evidence type="ECO:0000313" key="4">
    <source>
        <dbReference type="WBParaSite" id="TASK_0000178701-mRNA-1"/>
    </source>
</evidence>
<gene>
    <name evidence="2" type="ORF">TASK_LOCUS1788</name>
</gene>
<dbReference type="EMBL" id="UYRS01000589">
    <property type="protein sequence ID" value="VDK23669.1"/>
    <property type="molecule type" value="Genomic_DNA"/>
</dbReference>
<feature type="transmembrane region" description="Helical" evidence="1">
    <location>
        <begin position="115"/>
        <end position="136"/>
    </location>
</feature>
<dbReference type="OrthoDB" id="6229380at2759"/>
<keyword evidence="1" id="KW-0472">Membrane</keyword>
<keyword evidence="1" id="KW-1133">Transmembrane helix</keyword>
<reference evidence="4" key="1">
    <citation type="submission" date="2017-02" db="UniProtKB">
        <authorList>
            <consortium name="WormBaseParasite"/>
        </authorList>
    </citation>
    <scope>IDENTIFICATION</scope>
</reference>
<dbReference type="WBParaSite" id="TASK_0000178701-mRNA-1">
    <property type="protein sequence ID" value="TASK_0000178701-mRNA-1"/>
    <property type="gene ID" value="TASK_0000178701"/>
</dbReference>
<keyword evidence="1" id="KW-0812">Transmembrane</keyword>
<evidence type="ECO:0000313" key="2">
    <source>
        <dbReference type="EMBL" id="VDK23669.1"/>
    </source>
</evidence>
<keyword evidence="3" id="KW-1185">Reference proteome</keyword>
<evidence type="ECO:0000256" key="1">
    <source>
        <dbReference type="SAM" id="Phobius"/>
    </source>
</evidence>
<proteinExistence type="predicted"/>
<evidence type="ECO:0000313" key="3">
    <source>
        <dbReference type="Proteomes" id="UP000282613"/>
    </source>
</evidence>